<evidence type="ECO:0000313" key="2">
    <source>
        <dbReference type="EMBL" id="GJF00661.1"/>
    </source>
</evidence>
<feature type="region of interest" description="Disordered" evidence="1">
    <location>
        <begin position="103"/>
        <end position="123"/>
    </location>
</feature>
<dbReference type="EMBL" id="BPQB01000180">
    <property type="protein sequence ID" value="GJF00661.1"/>
    <property type="molecule type" value="Genomic_DNA"/>
</dbReference>
<reference evidence="2 3" key="1">
    <citation type="submission" date="2021-08" db="EMBL/GenBank/DDBJ databases">
        <title>Draft Genome Sequence of Phanerochaete sordida strain YK-624.</title>
        <authorList>
            <person name="Mori T."/>
            <person name="Dohra H."/>
            <person name="Suzuki T."/>
            <person name="Kawagishi H."/>
            <person name="Hirai H."/>
        </authorList>
    </citation>
    <scope>NUCLEOTIDE SEQUENCE [LARGE SCALE GENOMIC DNA]</scope>
    <source>
        <strain evidence="2 3">YK-624</strain>
    </source>
</reference>
<organism evidence="2 3">
    <name type="scientific">Phanerochaete sordida</name>
    <dbReference type="NCBI Taxonomy" id="48140"/>
    <lineage>
        <taxon>Eukaryota</taxon>
        <taxon>Fungi</taxon>
        <taxon>Dikarya</taxon>
        <taxon>Basidiomycota</taxon>
        <taxon>Agaricomycotina</taxon>
        <taxon>Agaricomycetes</taxon>
        <taxon>Polyporales</taxon>
        <taxon>Phanerochaetaceae</taxon>
        <taxon>Phanerochaete</taxon>
    </lineage>
</organism>
<name>A0A9P3LMQ2_9APHY</name>
<evidence type="ECO:0000313" key="3">
    <source>
        <dbReference type="Proteomes" id="UP000703269"/>
    </source>
</evidence>
<dbReference type="Proteomes" id="UP000703269">
    <property type="component" value="Unassembled WGS sequence"/>
</dbReference>
<dbReference type="AlphaFoldDB" id="A0A9P3LMQ2"/>
<evidence type="ECO:0000256" key="1">
    <source>
        <dbReference type="SAM" id="MobiDB-lite"/>
    </source>
</evidence>
<keyword evidence="3" id="KW-1185">Reference proteome</keyword>
<sequence>MMTTQEGEGVMESMKTRLECTRTSRGLASAARCASTAARHAAPIGRLQAEALFLLPQQRGRRGGAHARQDDRHRGLGARAHRGLGHDRVRLQQTCSTCSCATRTARAPPGRDRRVAPARGRRARPTQMPYLGAVIRVAHALVRARTSPASLSPLHTLYLCNGVEGLSVRRAAAARAKHGLARRVHGQSRAETRTRPASCSLACIAKRSPLRQGSHPAPPASHVRPAPCSASASCSTCRARSHARVTAAAGPGARQHRCTPAEAYS</sequence>
<protein>
    <submittedName>
        <fullName evidence="2">Uncharacterized protein</fullName>
    </submittedName>
</protein>
<proteinExistence type="predicted"/>
<accession>A0A9P3LMQ2</accession>
<gene>
    <name evidence="2" type="ORF">PsYK624_169570</name>
</gene>
<comment type="caution">
    <text evidence="2">The sequence shown here is derived from an EMBL/GenBank/DDBJ whole genome shotgun (WGS) entry which is preliminary data.</text>
</comment>